<gene>
    <name evidence="2" type="ORF">GCM10010995_20750</name>
</gene>
<dbReference type="EMBL" id="BMJS01000026">
    <property type="protein sequence ID" value="GGG03157.1"/>
    <property type="molecule type" value="Genomic_DNA"/>
</dbReference>
<dbReference type="InterPro" id="IPR018330">
    <property type="entry name" value="RecT_fam"/>
</dbReference>
<dbReference type="Pfam" id="PF03837">
    <property type="entry name" value="RecT"/>
    <property type="match status" value="1"/>
</dbReference>
<dbReference type="OrthoDB" id="8909920at2"/>
<evidence type="ECO:0000313" key="3">
    <source>
        <dbReference type="Proteomes" id="UP000636949"/>
    </source>
</evidence>
<protein>
    <recommendedName>
        <fullName evidence="4">Phage recombination protein Bet</fullName>
    </recommendedName>
</protein>
<keyword evidence="3" id="KW-1185">Reference proteome</keyword>
<evidence type="ECO:0000256" key="1">
    <source>
        <dbReference type="SAM" id="MobiDB-lite"/>
    </source>
</evidence>
<evidence type="ECO:0008006" key="4">
    <source>
        <dbReference type="Google" id="ProtNLM"/>
    </source>
</evidence>
<reference evidence="2" key="2">
    <citation type="submission" date="2020-09" db="EMBL/GenBank/DDBJ databases">
        <authorList>
            <person name="Sun Q."/>
            <person name="Zhou Y."/>
        </authorList>
    </citation>
    <scope>NUCLEOTIDE SEQUENCE</scope>
    <source>
        <strain evidence="2">CGMCC 1.15758</strain>
    </source>
</reference>
<dbReference type="GO" id="GO:0003677">
    <property type="term" value="F:DNA binding"/>
    <property type="evidence" value="ECO:0007669"/>
    <property type="project" value="InterPro"/>
</dbReference>
<proteinExistence type="predicted"/>
<reference evidence="2" key="1">
    <citation type="journal article" date="2014" name="Int. J. Syst. Evol. Microbiol.">
        <title>Complete genome sequence of Corynebacterium casei LMG S-19264T (=DSM 44701T), isolated from a smear-ripened cheese.</title>
        <authorList>
            <consortium name="US DOE Joint Genome Institute (JGI-PGF)"/>
            <person name="Walter F."/>
            <person name="Albersmeier A."/>
            <person name="Kalinowski J."/>
            <person name="Ruckert C."/>
        </authorList>
    </citation>
    <scope>NUCLEOTIDE SEQUENCE</scope>
    <source>
        <strain evidence="2">CGMCC 1.15758</strain>
    </source>
</reference>
<dbReference type="AlphaFoldDB" id="A0A8J2Z5Q0"/>
<organism evidence="2 3">
    <name type="scientific">Cysteiniphilum litorale</name>
    <dbReference type="NCBI Taxonomy" id="2056700"/>
    <lineage>
        <taxon>Bacteria</taxon>
        <taxon>Pseudomonadati</taxon>
        <taxon>Pseudomonadota</taxon>
        <taxon>Gammaproteobacteria</taxon>
        <taxon>Thiotrichales</taxon>
        <taxon>Fastidiosibacteraceae</taxon>
        <taxon>Cysteiniphilum</taxon>
    </lineage>
</organism>
<name>A0A8J2Z5Q0_9GAMM</name>
<accession>A0A8J2Z5Q0</accession>
<feature type="region of interest" description="Disordered" evidence="1">
    <location>
        <begin position="186"/>
        <end position="213"/>
    </location>
</feature>
<dbReference type="NCBIfam" id="TIGR01913">
    <property type="entry name" value="bet_lambda"/>
    <property type="match status" value="1"/>
</dbReference>
<dbReference type="InterPro" id="IPR010183">
    <property type="entry name" value="Phage_lambda_Bet"/>
</dbReference>
<dbReference type="RefSeq" id="WP_117003360.1">
    <property type="nucleotide sequence ID" value="NZ_BMJS01000026.1"/>
</dbReference>
<sequence>MSQEVQTVNNQVTVVTDEQIGKYLESMGNDLNPVHRTQFIELAKAFNLNPFTREIYGVKYGDNFNIIVGYEVYIKRAERSGQLNGWYAWTEGNCEIKSKTIKRRNKKTGEYFDVTVNYPVGDMVAKIEIYRKDWDKPYKHKVHLSEYAQENEMWASKPRTMLEKVVIAQGFRRAFSVELGGMPYTKEELPPPSEPIDVTPQNEQPKQKPATHPTANKIFSKLKSEGMNTKQMQQFAAYAKLISSDADSCARVFNNFAEILEQYKESKVIDHEAI</sequence>
<dbReference type="Proteomes" id="UP000636949">
    <property type="component" value="Unassembled WGS sequence"/>
</dbReference>
<dbReference type="GO" id="GO:0006310">
    <property type="term" value="P:DNA recombination"/>
    <property type="evidence" value="ECO:0007669"/>
    <property type="project" value="InterPro"/>
</dbReference>
<evidence type="ECO:0000313" key="2">
    <source>
        <dbReference type="EMBL" id="GGG03157.1"/>
    </source>
</evidence>
<comment type="caution">
    <text evidence="2">The sequence shown here is derived from an EMBL/GenBank/DDBJ whole genome shotgun (WGS) entry which is preliminary data.</text>
</comment>